<dbReference type="Proteomes" id="UP000198852">
    <property type="component" value="Unassembled WGS sequence"/>
</dbReference>
<keyword evidence="3 5" id="KW-0131">Cell cycle</keyword>
<evidence type="ECO:0000256" key="6">
    <source>
        <dbReference type="SAM" id="MobiDB-lite"/>
    </source>
</evidence>
<keyword evidence="2 5" id="KW-0717">Septation</keyword>
<comment type="similarity">
    <text evidence="5">Belongs to the SepF family.</text>
</comment>
<dbReference type="Pfam" id="PF04472">
    <property type="entry name" value="SepF"/>
    <property type="match status" value="1"/>
</dbReference>
<proteinExistence type="inferred from homology"/>
<dbReference type="PANTHER" id="PTHR35798:SF1">
    <property type="entry name" value="CELL DIVISION PROTEIN SEPF"/>
    <property type="match status" value="1"/>
</dbReference>
<comment type="subunit">
    <text evidence="5">Homodimer. Interacts with FtsZ.</text>
</comment>
<reference evidence="8" key="1">
    <citation type="submission" date="2016-10" db="EMBL/GenBank/DDBJ databases">
        <authorList>
            <person name="Varghese N."/>
            <person name="Submissions S."/>
        </authorList>
    </citation>
    <scope>NUCLEOTIDE SEQUENCE [LARGE SCALE GENOMIC DNA]</scope>
    <source>
        <strain evidence="8">DSM 44771</strain>
    </source>
</reference>
<sequence length="220" mass="24891">MPMSALHKLKAYFGMVPADEVDEYEDEIGYRDRYDDDRPAYDARPTYGDRAAYDDDRGAPRRRPTGTRGGFQADAETESYAEEFRESPRPRRQWAPETASRSTLPNDQPRSESVSRLRAVTDTGTQFNLSKITTLHPRSYSEARTIGEQYRDGTPVIMNLTEMEEADAKRLVDFAAGLAFAMRGSIEKVTNRVFLLSPPNVDVAAEDKRRLAEGAFFNYG</sequence>
<keyword evidence="1 5" id="KW-0132">Cell division</keyword>
<protein>
    <recommendedName>
        <fullName evidence="5">Cell division protein SepF</fullName>
    </recommendedName>
</protein>
<evidence type="ECO:0000256" key="2">
    <source>
        <dbReference type="ARBA" id="ARBA00023210"/>
    </source>
</evidence>
<comment type="subcellular location">
    <subcellularLocation>
        <location evidence="5">Cytoplasm</location>
    </subcellularLocation>
    <text evidence="5">Localizes to the division site, in a FtsZ-dependent manner.</text>
</comment>
<evidence type="ECO:0000256" key="5">
    <source>
        <dbReference type="HAMAP-Rule" id="MF_01197"/>
    </source>
</evidence>
<keyword evidence="8" id="KW-1185">Reference proteome</keyword>
<evidence type="ECO:0000313" key="7">
    <source>
        <dbReference type="EMBL" id="SFS33737.1"/>
    </source>
</evidence>
<feature type="compositionally biased region" description="Polar residues" evidence="6">
    <location>
        <begin position="99"/>
        <end position="108"/>
    </location>
</feature>
<organism evidence="7 8">
    <name type="scientific">Saccharopolyspora flava</name>
    <dbReference type="NCBI Taxonomy" id="95161"/>
    <lineage>
        <taxon>Bacteria</taxon>
        <taxon>Bacillati</taxon>
        <taxon>Actinomycetota</taxon>
        <taxon>Actinomycetes</taxon>
        <taxon>Pseudonocardiales</taxon>
        <taxon>Pseudonocardiaceae</taxon>
        <taxon>Saccharopolyspora</taxon>
    </lineage>
</organism>
<dbReference type="GO" id="GO:0000917">
    <property type="term" value="P:division septum assembly"/>
    <property type="evidence" value="ECO:0007669"/>
    <property type="project" value="UniProtKB-KW"/>
</dbReference>
<dbReference type="PANTHER" id="PTHR35798">
    <property type="entry name" value="CELL DIVISION PROTEIN SEPF"/>
    <property type="match status" value="1"/>
</dbReference>
<keyword evidence="5" id="KW-0963">Cytoplasm</keyword>
<dbReference type="AlphaFoldDB" id="A0A1I6P0N5"/>
<name>A0A1I6P0N5_9PSEU</name>
<dbReference type="InterPro" id="IPR023052">
    <property type="entry name" value="Cell_div_SepF"/>
</dbReference>
<dbReference type="STRING" id="95161.SAMN05660874_00335"/>
<evidence type="ECO:0000313" key="8">
    <source>
        <dbReference type="Proteomes" id="UP000198852"/>
    </source>
</evidence>
<feature type="compositionally biased region" description="Basic and acidic residues" evidence="6">
    <location>
        <begin position="28"/>
        <end position="41"/>
    </location>
</feature>
<dbReference type="HAMAP" id="MF_01197">
    <property type="entry name" value="SepF"/>
    <property type="match status" value="1"/>
</dbReference>
<dbReference type="EMBL" id="FOZX01000001">
    <property type="protein sequence ID" value="SFS33737.1"/>
    <property type="molecule type" value="Genomic_DNA"/>
</dbReference>
<gene>
    <name evidence="5" type="primary">sepF</name>
    <name evidence="7" type="ORF">SAMN05660874_00335</name>
</gene>
<dbReference type="GO" id="GO:0005737">
    <property type="term" value="C:cytoplasm"/>
    <property type="evidence" value="ECO:0007669"/>
    <property type="project" value="UniProtKB-SubCell"/>
</dbReference>
<dbReference type="Gene3D" id="3.30.110.150">
    <property type="entry name" value="SepF-like protein"/>
    <property type="match status" value="1"/>
</dbReference>
<dbReference type="InterPro" id="IPR007561">
    <property type="entry name" value="Cell_div_SepF/SepF-rel"/>
</dbReference>
<dbReference type="InterPro" id="IPR038594">
    <property type="entry name" value="SepF-like_sf"/>
</dbReference>
<evidence type="ECO:0000256" key="1">
    <source>
        <dbReference type="ARBA" id="ARBA00022618"/>
    </source>
</evidence>
<evidence type="ECO:0000256" key="4">
    <source>
        <dbReference type="ARBA" id="ARBA00044936"/>
    </source>
</evidence>
<comment type="function">
    <text evidence="4 5">Cell division protein that is part of the divisome complex and is recruited early to the Z-ring. Probably stimulates Z-ring formation, perhaps through the cross-linking of FtsZ protofilaments. Its function overlaps with FtsA.</text>
</comment>
<accession>A0A1I6P0N5</accession>
<feature type="region of interest" description="Disordered" evidence="6">
    <location>
        <begin position="27"/>
        <end position="115"/>
    </location>
</feature>
<dbReference type="GO" id="GO:0043093">
    <property type="term" value="P:FtsZ-dependent cytokinesis"/>
    <property type="evidence" value="ECO:0007669"/>
    <property type="project" value="UniProtKB-UniRule"/>
</dbReference>
<evidence type="ECO:0000256" key="3">
    <source>
        <dbReference type="ARBA" id="ARBA00023306"/>
    </source>
</evidence>